<comment type="catalytic activity">
    <reaction evidence="10">
        <text>D-glyceraldehyde 3-phosphate + pyruvate + H(+) = 1-deoxy-D-xylulose 5-phosphate + CO2</text>
        <dbReference type="Rhea" id="RHEA:12605"/>
        <dbReference type="ChEBI" id="CHEBI:15361"/>
        <dbReference type="ChEBI" id="CHEBI:15378"/>
        <dbReference type="ChEBI" id="CHEBI:16526"/>
        <dbReference type="ChEBI" id="CHEBI:57792"/>
        <dbReference type="ChEBI" id="CHEBI:59776"/>
        <dbReference type="EC" id="2.2.1.7"/>
    </reaction>
</comment>
<feature type="domain" description="Transketolase-like pyrimidine-binding" evidence="12">
    <location>
        <begin position="274"/>
        <end position="438"/>
    </location>
</feature>
<dbReference type="InterPro" id="IPR005477">
    <property type="entry name" value="Dxylulose-5-P_synthase"/>
</dbReference>
<proteinExistence type="inferred from homology"/>
<comment type="caution">
    <text evidence="13">The sequence shown here is derived from an EMBL/GenBank/DDBJ whole genome shotgun (WGS) entry which is preliminary data.</text>
</comment>
<keyword evidence="5 10" id="KW-0479">Metal-binding</keyword>
<feature type="binding site" evidence="10">
    <location>
        <begin position="147"/>
        <end position="148"/>
    </location>
    <ligand>
        <name>thiamine diphosphate</name>
        <dbReference type="ChEBI" id="CHEBI:58937"/>
    </ligand>
</feature>
<dbReference type="UniPathway" id="UPA00064">
    <property type="reaction ID" value="UER00091"/>
</dbReference>
<dbReference type="GO" id="GO:0016114">
    <property type="term" value="P:terpenoid biosynthetic process"/>
    <property type="evidence" value="ECO:0007669"/>
    <property type="project" value="UniProtKB-UniRule"/>
</dbReference>
<comment type="pathway">
    <text evidence="1 10">Metabolic intermediate biosynthesis; 1-deoxy-D-xylulose 5-phosphate biosynthesis; 1-deoxy-D-xylulose 5-phosphate from D-glyceraldehyde 3-phosphate and pyruvate: step 1/1.</text>
</comment>
<evidence type="ECO:0000256" key="7">
    <source>
        <dbReference type="ARBA" id="ARBA00022977"/>
    </source>
</evidence>
<dbReference type="Gene3D" id="3.40.50.920">
    <property type="match status" value="1"/>
</dbReference>
<dbReference type="InterPro" id="IPR033248">
    <property type="entry name" value="Transketolase_C"/>
</dbReference>
<keyword evidence="9 10" id="KW-0414">Isoprene biosynthesis</keyword>
<keyword evidence="6 10" id="KW-0460">Magnesium</keyword>
<dbReference type="PROSITE" id="PS00801">
    <property type="entry name" value="TRANSKETOLASE_1"/>
    <property type="match status" value="1"/>
</dbReference>
<dbReference type="InterPro" id="IPR009014">
    <property type="entry name" value="Transketo_C/PFOR_II"/>
</dbReference>
<dbReference type="Proteomes" id="UP000256913">
    <property type="component" value="Unassembled WGS sequence"/>
</dbReference>
<keyword evidence="4 10" id="KW-0808">Transferase</keyword>
<dbReference type="Pfam" id="PF02780">
    <property type="entry name" value="Transketolase_C"/>
    <property type="match status" value="1"/>
</dbReference>
<dbReference type="CDD" id="cd02007">
    <property type="entry name" value="TPP_DXS"/>
    <property type="match status" value="1"/>
</dbReference>
<dbReference type="InterPro" id="IPR029061">
    <property type="entry name" value="THDP-binding"/>
</dbReference>
<dbReference type="SMART" id="SM00861">
    <property type="entry name" value="Transket_pyr"/>
    <property type="match status" value="1"/>
</dbReference>
<dbReference type="GO" id="GO:0000287">
    <property type="term" value="F:magnesium ion binding"/>
    <property type="evidence" value="ECO:0007669"/>
    <property type="project" value="UniProtKB-UniRule"/>
</dbReference>
<feature type="binding site" evidence="10">
    <location>
        <position position="250"/>
    </location>
    <ligand>
        <name>thiamine diphosphate</name>
        <dbReference type="ChEBI" id="CHEBI:58937"/>
    </ligand>
</feature>
<feature type="binding site" evidence="10">
    <location>
        <position position="73"/>
    </location>
    <ligand>
        <name>thiamine diphosphate</name>
        <dbReference type="ChEBI" id="CHEBI:58937"/>
    </ligand>
</feature>
<dbReference type="GO" id="GO:0030976">
    <property type="term" value="F:thiamine pyrophosphate binding"/>
    <property type="evidence" value="ECO:0007669"/>
    <property type="project" value="UniProtKB-UniRule"/>
</dbReference>
<keyword evidence="14" id="KW-1185">Reference proteome</keyword>
<evidence type="ECO:0000256" key="11">
    <source>
        <dbReference type="SAM" id="MobiDB-lite"/>
    </source>
</evidence>
<dbReference type="AlphaFoldDB" id="A0A3D9ZE98"/>
<dbReference type="InterPro" id="IPR020826">
    <property type="entry name" value="Transketolase_BS"/>
</dbReference>
<dbReference type="GO" id="GO:0008661">
    <property type="term" value="F:1-deoxy-D-xylulose-5-phosphate synthase activity"/>
    <property type="evidence" value="ECO:0007669"/>
    <property type="project" value="UniProtKB-UniRule"/>
</dbReference>
<dbReference type="PANTHER" id="PTHR43322">
    <property type="entry name" value="1-D-DEOXYXYLULOSE 5-PHOSPHATE SYNTHASE-RELATED"/>
    <property type="match status" value="1"/>
</dbReference>
<dbReference type="SUPFAM" id="SSF52518">
    <property type="entry name" value="Thiamin diphosphate-binding fold (THDP-binding)"/>
    <property type="match status" value="2"/>
</dbReference>
<accession>A0A3D9ZE98</accession>
<dbReference type="InterPro" id="IPR049557">
    <property type="entry name" value="Transketolase_CS"/>
</dbReference>
<feature type="binding site" evidence="10">
    <location>
        <position position="176"/>
    </location>
    <ligand>
        <name>Mg(2+)</name>
        <dbReference type="ChEBI" id="CHEBI:18420"/>
    </ligand>
</feature>
<dbReference type="Pfam" id="PF02779">
    <property type="entry name" value="Transket_pyr"/>
    <property type="match status" value="1"/>
</dbReference>
<feature type="compositionally biased region" description="Low complexity" evidence="11">
    <location>
        <begin position="460"/>
        <end position="491"/>
    </location>
</feature>
<evidence type="ECO:0000256" key="5">
    <source>
        <dbReference type="ARBA" id="ARBA00022723"/>
    </source>
</evidence>
<evidence type="ECO:0000313" key="13">
    <source>
        <dbReference type="EMBL" id="REF94163.1"/>
    </source>
</evidence>
<keyword evidence="7 10" id="KW-0784">Thiamine biosynthesis</keyword>
<dbReference type="PROSITE" id="PS00802">
    <property type="entry name" value="TRANSKETOLASE_2"/>
    <property type="match status" value="1"/>
</dbReference>
<dbReference type="OrthoDB" id="9803371at2"/>
<dbReference type="EMBL" id="QUMQ01000001">
    <property type="protein sequence ID" value="REF94163.1"/>
    <property type="molecule type" value="Genomic_DNA"/>
</dbReference>
<dbReference type="EC" id="2.2.1.7" evidence="10"/>
<evidence type="ECO:0000256" key="9">
    <source>
        <dbReference type="ARBA" id="ARBA00023229"/>
    </source>
</evidence>
<evidence type="ECO:0000256" key="10">
    <source>
        <dbReference type="HAMAP-Rule" id="MF_00315"/>
    </source>
</evidence>
<sequence length="672" mass="68162">MVYLSHIQCPADLRALPESALPALAAEIRSRLIESVSRTGGHLGPNLGVVELTLALHRVFDSPHDAIVWDTGHQAYVHKMLTGRWAALDSLRQEGGLSGYPSRSESAHDIVENSHASTALSYADGLAKAFAIGGRPDRFVVAVVGDGSLTGGMAWEALNNIGAAPQRPLVVVLNDNGRSYAPTAGAVSAHLASLHSANGSAASVFEQLGLGYLGPIDGHNTAEVEVALRKARSLGTPTVVHCLTRKGLGHPPAEQDEADRMHTVGPAGPSSGARSWTSVFSDEMVALGSSRPDVVAISAAMLGPTGLQAFADRYPDRAFDVGIAEQHAVTSAAGLATGGLHPVVCVYSTFLNRAFDQVMMDVALHRLPVTFVLDRAGITGSDGPSHHGMWDLSLLGLVPGMRVAAPRDGEQLRLLLREAVAHRDGPAALRFPKADVGPALPAVGRLGSADVLRWGSAQRPSWAPGGPWQAAGPGGAVPASGGAVPASAGAGQVPGSGGAGQVPASGGAGQVPASGGAGQVPASGGAGQVPASGGAGQVPASGVAGRPDSAPEGVLVLAVGPLGAAALAAADRLDAPVTVVDPRWLLPVDPELVAAAAGQRLVVTVEDNGAHGGYGDAVSRALRGAGSHVPVRSLALPQRFLAHGSRSAILKARGLDAESIADAVRRELPRAN</sequence>
<dbReference type="CDD" id="cd07033">
    <property type="entry name" value="TPP_PYR_DXS_TK_like"/>
    <property type="match status" value="1"/>
</dbReference>
<comment type="function">
    <text evidence="10">Catalyzes the acyloin condensation reaction between C atoms 2 and 3 of pyruvate and glyceraldehyde 3-phosphate to yield 1-deoxy-D-xylulose-5-phosphate (DXP).</text>
</comment>
<dbReference type="Gene3D" id="3.40.50.970">
    <property type="match status" value="2"/>
</dbReference>
<feature type="binding site" evidence="10">
    <location>
        <position position="176"/>
    </location>
    <ligand>
        <name>thiamine diphosphate</name>
        <dbReference type="ChEBI" id="CHEBI:58937"/>
    </ligand>
</feature>
<dbReference type="PANTHER" id="PTHR43322:SF5">
    <property type="entry name" value="1-DEOXY-D-XYLULOSE-5-PHOSPHATE SYNTHASE, CHLOROPLASTIC"/>
    <property type="match status" value="1"/>
</dbReference>
<comment type="cofactor">
    <cofactor evidence="10">
        <name>thiamine diphosphate</name>
        <dbReference type="ChEBI" id="CHEBI:58937"/>
    </cofactor>
    <text evidence="10">Binds 1 thiamine pyrophosphate per subunit.</text>
</comment>
<dbReference type="GO" id="GO:0009228">
    <property type="term" value="P:thiamine biosynthetic process"/>
    <property type="evidence" value="ECO:0007669"/>
    <property type="project" value="UniProtKB-UniRule"/>
</dbReference>
<feature type="binding site" evidence="10">
    <location>
        <position position="325"/>
    </location>
    <ligand>
        <name>thiamine diphosphate</name>
        <dbReference type="ChEBI" id="CHEBI:58937"/>
    </ligand>
</feature>
<feature type="binding site" evidence="10">
    <location>
        <position position="146"/>
    </location>
    <ligand>
        <name>Mg(2+)</name>
        <dbReference type="ChEBI" id="CHEBI:18420"/>
    </ligand>
</feature>
<keyword evidence="8 10" id="KW-0786">Thiamine pyrophosphate</keyword>
<dbReference type="FunFam" id="3.40.50.970:FF:000005">
    <property type="entry name" value="1-deoxy-D-xylulose-5-phosphate synthase"/>
    <property type="match status" value="1"/>
</dbReference>
<evidence type="ECO:0000259" key="12">
    <source>
        <dbReference type="SMART" id="SM00861"/>
    </source>
</evidence>
<dbReference type="InterPro" id="IPR005475">
    <property type="entry name" value="Transketolase-like_Pyr-bd"/>
</dbReference>
<evidence type="ECO:0000313" key="14">
    <source>
        <dbReference type="Proteomes" id="UP000256913"/>
    </source>
</evidence>
<dbReference type="HAMAP" id="MF_00315">
    <property type="entry name" value="DXP_synth"/>
    <property type="match status" value="1"/>
</dbReference>
<evidence type="ECO:0000256" key="4">
    <source>
        <dbReference type="ARBA" id="ARBA00022679"/>
    </source>
</evidence>
<dbReference type="GO" id="GO:0005829">
    <property type="term" value="C:cytosol"/>
    <property type="evidence" value="ECO:0007669"/>
    <property type="project" value="TreeGrafter"/>
</dbReference>
<dbReference type="SUPFAM" id="SSF52922">
    <property type="entry name" value="TK C-terminal domain-like"/>
    <property type="match status" value="1"/>
</dbReference>
<protein>
    <recommendedName>
        <fullName evidence="10">1-deoxy-D-xylulose-5-phosphate synthase</fullName>
        <ecNumber evidence="10">2.2.1.7</ecNumber>
    </recommendedName>
    <alternativeName>
        <fullName evidence="10">1-deoxyxylulose-5-phosphate synthase</fullName>
        <shortName evidence="10">DXP synthase</shortName>
        <shortName evidence="10">DXPS</shortName>
    </alternativeName>
</protein>
<dbReference type="NCBIfam" id="NF003933">
    <property type="entry name" value="PRK05444.2-2"/>
    <property type="match status" value="1"/>
</dbReference>
<organism evidence="13 14">
    <name type="scientific">Asanoa ferruginea</name>
    <dbReference type="NCBI Taxonomy" id="53367"/>
    <lineage>
        <taxon>Bacteria</taxon>
        <taxon>Bacillati</taxon>
        <taxon>Actinomycetota</taxon>
        <taxon>Actinomycetes</taxon>
        <taxon>Micromonosporales</taxon>
        <taxon>Micromonosporaceae</taxon>
        <taxon>Asanoa</taxon>
    </lineage>
</organism>
<comment type="cofactor">
    <cofactor evidence="10">
        <name>Mg(2+)</name>
        <dbReference type="ChEBI" id="CHEBI:18420"/>
    </cofactor>
    <text evidence="10">Binds 1 Mg(2+) ion per subunit.</text>
</comment>
<comment type="subunit">
    <text evidence="3 10">Homodimer.</text>
</comment>
<dbReference type="RefSeq" id="WP_116066026.1">
    <property type="nucleotide sequence ID" value="NZ_QUMQ01000001.1"/>
</dbReference>
<comment type="similarity">
    <text evidence="2 10">Belongs to the transketolase family. DXPS subfamily.</text>
</comment>
<evidence type="ECO:0000256" key="6">
    <source>
        <dbReference type="ARBA" id="ARBA00022842"/>
    </source>
</evidence>
<gene>
    <name evidence="10" type="primary">dxs</name>
    <name evidence="13" type="ORF">DFJ67_0076</name>
</gene>
<evidence type="ECO:0000256" key="8">
    <source>
        <dbReference type="ARBA" id="ARBA00023052"/>
    </source>
</evidence>
<dbReference type="FunFam" id="3.40.50.970:FF:000010">
    <property type="entry name" value="1-deoxy-D-xylulose-5-phosphate synthase"/>
    <property type="match status" value="1"/>
</dbReference>
<feature type="binding site" evidence="10">
    <location>
        <begin position="114"/>
        <end position="116"/>
    </location>
    <ligand>
        <name>thiamine diphosphate</name>
        <dbReference type="ChEBI" id="CHEBI:58937"/>
    </ligand>
</feature>
<reference evidence="13 14" key="1">
    <citation type="submission" date="2018-08" db="EMBL/GenBank/DDBJ databases">
        <title>Sequencing the genomes of 1000 actinobacteria strains.</title>
        <authorList>
            <person name="Klenk H.-P."/>
        </authorList>
    </citation>
    <scope>NUCLEOTIDE SEQUENCE [LARGE SCALE GENOMIC DNA]</scope>
    <source>
        <strain evidence="13 14">DSM 44099</strain>
    </source>
</reference>
<evidence type="ECO:0000256" key="1">
    <source>
        <dbReference type="ARBA" id="ARBA00004980"/>
    </source>
</evidence>
<dbReference type="Pfam" id="PF13292">
    <property type="entry name" value="DXP_synthase_N"/>
    <property type="match status" value="2"/>
</dbReference>
<evidence type="ECO:0000256" key="2">
    <source>
        <dbReference type="ARBA" id="ARBA00011081"/>
    </source>
</evidence>
<name>A0A3D9ZE98_9ACTN</name>
<feature type="region of interest" description="Disordered" evidence="11">
    <location>
        <begin position="458"/>
        <end position="547"/>
    </location>
</feature>
<dbReference type="GO" id="GO:0019288">
    <property type="term" value="P:isopentenyl diphosphate biosynthetic process, methylerythritol 4-phosphate pathway"/>
    <property type="evidence" value="ECO:0007669"/>
    <property type="project" value="TreeGrafter"/>
</dbReference>
<evidence type="ECO:0000256" key="3">
    <source>
        <dbReference type="ARBA" id="ARBA00011738"/>
    </source>
</evidence>